<proteinExistence type="predicted"/>
<evidence type="ECO:0000313" key="2">
    <source>
        <dbReference type="Proteomes" id="UP000239297"/>
    </source>
</evidence>
<accession>A0A2S5IYU3</accession>
<comment type="caution">
    <text evidence="1">The sequence shown here is derived from an EMBL/GenBank/DDBJ whole genome shotgun (WGS) entry which is preliminary data.</text>
</comment>
<organism evidence="1 2">
    <name type="scientific">Arthrobacter pityocampae</name>
    <dbReference type="NCBI Taxonomy" id="547334"/>
    <lineage>
        <taxon>Bacteria</taxon>
        <taxon>Bacillati</taxon>
        <taxon>Actinomycetota</taxon>
        <taxon>Actinomycetes</taxon>
        <taxon>Micrococcales</taxon>
        <taxon>Micrococcaceae</taxon>
        <taxon>Arthrobacter</taxon>
    </lineage>
</organism>
<keyword evidence="2" id="KW-1185">Reference proteome</keyword>
<dbReference type="PROSITE" id="PS51257">
    <property type="entry name" value="PROKAR_LIPOPROTEIN"/>
    <property type="match status" value="1"/>
</dbReference>
<sequence>MRPTTRARILTAGAAVALGLSGCAGGPVLDVLEQDQKDQDVLTIRTDLDGIDLATTRFLAEQDGVEYFAARPTAGSASEDTVCLLAEEGIGVGLECAPLESGAAGAVMRDSRATVALLPDDIDRNAVTDDGFALLHPNLAIRPADAG</sequence>
<dbReference type="EMBL" id="PRKW01000003">
    <property type="protein sequence ID" value="PPB49729.1"/>
    <property type="molecule type" value="Genomic_DNA"/>
</dbReference>
<dbReference type="Proteomes" id="UP000239297">
    <property type="component" value="Unassembled WGS sequence"/>
</dbReference>
<dbReference type="AlphaFoldDB" id="A0A2S5IYU3"/>
<evidence type="ECO:0000313" key="1">
    <source>
        <dbReference type="EMBL" id="PPB49729.1"/>
    </source>
</evidence>
<protein>
    <submittedName>
        <fullName evidence="1">Uncharacterized protein</fullName>
    </submittedName>
</protein>
<dbReference type="RefSeq" id="WP_104121215.1">
    <property type="nucleotide sequence ID" value="NZ_PRKW01000003.1"/>
</dbReference>
<dbReference type="OrthoDB" id="4938962at2"/>
<reference evidence="1 2" key="1">
    <citation type="journal article" date="2014" name="Int. J. Syst. Evol. Microbiol.">
        <title>Arthrobacter pityocampae sp. nov., isolated from Thaumetopoea pityocampa (Lep., Thaumetopoeidae).</title>
        <authorList>
            <person name="Ince I.A."/>
            <person name="Demirbag Z."/>
            <person name="Kati H."/>
        </authorList>
    </citation>
    <scope>NUCLEOTIDE SEQUENCE [LARGE SCALE GENOMIC DNA]</scope>
    <source>
        <strain evidence="1 2">Tp2</strain>
    </source>
</reference>
<name>A0A2S5IYU3_9MICC</name>
<gene>
    <name evidence="1" type="ORF">C4K88_08660</name>
</gene>